<keyword evidence="8" id="KW-1185">Reference proteome</keyword>
<comment type="subcellular location">
    <subcellularLocation>
        <location evidence="1">Membrane</location>
        <topology evidence="1">Multi-pass membrane protein</topology>
    </subcellularLocation>
</comment>
<dbReference type="Proteomes" id="UP000466442">
    <property type="component" value="Unassembled WGS sequence"/>
</dbReference>
<evidence type="ECO:0000256" key="3">
    <source>
        <dbReference type="ARBA" id="ARBA00022692"/>
    </source>
</evidence>
<comment type="similarity">
    <text evidence="2">Belongs to the TspO/BZRP family.</text>
</comment>
<evidence type="ECO:0000256" key="2">
    <source>
        <dbReference type="ARBA" id="ARBA00007524"/>
    </source>
</evidence>
<dbReference type="Gene3D" id="1.20.1260.100">
    <property type="entry name" value="TspO/MBR protein"/>
    <property type="match status" value="1"/>
</dbReference>
<feature type="transmembrane region" description="Helical" evidence="6">
    <location>
        <begin position="81"/>
        <end position="98"/>
    </location>
</feature>
<reference evidence="7" key="1">
    <citation type="journal article" date="2021" name="Mol. Ecol. Resour.">
        <title>Apolygus lucorum genome provides insights into omnivorousness and mesophyll feeding.</title>
        <authorList>
            <person name="Liu Y."/>
            <person name="Liu H."/>
            <person name="Wang H."/>
            <person name="Huang T."/>
            <person name="Liu B."/>
            <person name="Yang B."/>
            <person name="Yin L."/>
            <person name="Li B."/>
            <person name="Zhang Y."/>
            <person name="Zhang S."/>
            <person name="Jiang F."/>
            <person name="Zhang X."/>
            <person name="Ren Y."/>
            <person name="Wang B."/>
            <person name="Wang S."/>
            <person name="Lu Y."/>
            <person name="Wu K."/>
            <person name="Fan W."/>
            <person name="Wang G."/>
        </authorList>
    </citation>
    <scope>NUCLEOTIDE SEQUENCE</scope>
    <source>
        <strain evidence="7">12Hb</strain>
    </source>
</reference>
<keyword evidence="3 6" id="KW-0812">Transmembrane</keyword>
<accession>A0A8S9XI03</accession>
<dbReference type="PANTHER" id="PTHR10057">
    <property type="entry name" value="PERIPHERAL-TYPE BENZODIAZEPINE RECEPTOR"/>
    <property type="match status" value="1"/>
</dbReference>
<dbReference type="EMBL" id="WIXP02000007">
    <property type="protein sequence ID" value="KAF6208219.1"/>
    <property type="molecule type" value="Genomic_DNA"/>
</dbReference>
<dbReference type="PANTHER" id="PTHR10057:SF0">
    <property type="entry name" value="TRANSLOCATOR PROTEIN"/>
    <property type="match status" value="1"/>
</dbReference>
<gene>
    <name evidence="7" type="ORF">GE061_016671</name>
</gene>
<dbReference type="InterPro" id="IPR004307">
    <property type="entry name" value="TspO_MBR"/>
</dbReference>
<keyword evidence="4 6" id="KW-1133">Transmembrane helix</keyword>
<dbReference type="Pfam" id="PF03073">
    <property type="entry name" value="TspO_MBR"/>
    <property type="match status" value="1"/>
</dbReference>
<keyword evidence="5 6" id="KW-0472">Membrane</keyword>
<proteinExistence type="inferred from homology"/>
<feature type="transmembrane region" description="Helical" evidence="6">
    <location>
        <begin position="49"/>
        <end position="69"/>
    </location>
</feature>
<organism evidence="7 8">
    <name type="scientific">Apolygus lucorum</name>
    <name type="common">Small green plant bug</name>
    <name type="synonym">Lygocoris lucorum</name>
    <dbReference type="NCBI Taxonomy" id="248454"/>
    <lineage>
        <taxon>Eukaryota</taxon>
        <taxon>Metazoa</taxon>
        <taxon>Ecdysozoa</taxon>
        <taxon>Arthropoda</taxon>
        <taxon>Hexapoda</taxon>
        <taxon>Insecta</taxon>
        <taxon>Pterygota</taxon>
        <taxon>Neoptera</taxon>
        <taxon>Paraneoptera</taxon>
        <taxon>Hemiptera</taxon>
        <taxon>Heteroptera</taxon>
        <taxon>Panheteroptera</taxon>
        <taxon>Cimicomorpha</taxon>
        <taxon>Miridae</taxon>
        <taxon>Mirini</taxon>
        <taxon>Apolygus</taxon>
    </lineage>
</organism>
<dbReference type="GO" id="GO:0033013">
    <property type="term" value="P:tetrapyrrole metabolic process"/>
    <property type="evidence" value="ECO:0007669"/>
    <property type="project" value="UniProtKB-ARBA"/>
</dbReference>
<dbReference type="GO" id="GO:0016020">
    <property type="term" value="C:membrane"/>
    <property type="evidence" value="ECO:0007669"/>
    <property type="project" value="UniProtKB-SubCell"/>
</dbReference>
<evidence type="ECO:0000256" key="5">
    <source>
        <dbReference type="ARBA" id="ARBA00023136"/>
    </source>
</evidence>
<evidence type="ECO:0000256" key="1">
    <source>
        <dbReference type="ARBA" id="ARBA00004141"/>
    </source>
</evidence>
<comment type="caution">
    <text evidence="7">The sequence shown here is derived from an EMBL/GenBank/DDBJ whole genome shotgun (WGS) entry which is preliminary data.</text>
</comment>
<sequence>MDAVAAIIASALPNAGFLMAGWIGHKMFSSFWMSDLNHPPWATDKVRSALTLAWAIANFMMGHLSYLIWDKRGVRSRTGNALPMTSYVFLLLLFWTHYPVYLLSRSLKFGFVDVVLTMVAAVSTFVLFSQITPLTIPLMSLFMVLLAHEVLYSFWLLKNNPPQTEQLSSLNLAVPSEDK</sequence>
<dbReference type="AlphaFoldDB" id="A0A8S9XI03"/>
<protein>
    <submittedName>
        <fullName evidence="7">Uncharacterized protein</fullName>
    </submittedName>
</protein>
<evidence type="ECO:0000313" key="8">
    <source>
        <dbReference type="Proteomes" id="UP000466442"/>
    </source>
</evidence>
<feature type="transmembrane region" description="Helical" evidence="6">
    <location>
        <begin position="136"/>
        <end position="157"/>
    </location>
</feature>
<evidence type="ECO:0000313" key="7">
    <source>
        <dbReference type="EMBL" id="KAF6208219.1"/>
    </source>
</evidence>
<dbReference type="InterPro" id="IPR038330">
    <property type="entry name" value="TspO/MBR-related_sf"/>
</dbReference>
<evidence type="ECO:0000256" key="6">
    <source>
        <dbReference type="SAM" id="Phobius"/>
    </source>
</evidence>
<evidence type="ECO:0000256" key="4">
    <source>
        <dbReference type="ARBA" id="ARBA00022989"/>
    </source>
</evidence>
<feature type="transmembrane region" description="Helical" evidence="6">
    <location>
        <begin position="110"/>
        <end position="129"/>
    </location>
</feature>
<name>A0A8S9XI03_APOLU</name>